<dbReference type="OrthoDB" id="9909635at2759"/>
<sequence>KGLQLNYKHSCQTHFQAFPFDEAGCGFTVSLPAVVAHHCRTELHNWNIATEKLIGFVYACYVISVFMEEEDSNQLFQLTYEDRFESIGPKKCFIISTHIPYEGYLPSLTKKSARKNVTFIDTEECGMPIGTTGENR</sequence>
<name>V8NY72_OPHHA</name>
<dbReference type="Proteomes" id="UP000018936">
    <property type="component" value="Unassembled WGS sequence"/>
</dbReference>
<dbReference type="AlphaFoldDB" id="V8NY72"/>
<organism evidence="1 2">
    <name type="scientific">Ophiophagus hannah</name>
    <name type="common">King cobra</name>
    <name type="synonym">Naja hannah</name>
    <dbReference type="NCBI Taxonomy" id="8665"/>
    <lineage>
        <taxon>Eukaryota</taxon>
        <taxon>Metazoa</taxon>
        <taxon>Chordata</taxon>
        <taxon>Craniata</taxon>
        <taxon>Vertebrata</taxon>
        <taxon>Euteleostomi</taxon>
        <taxon>Lepidosauria</taxon>
        <taxon>Squamata</taxon>
        <taxon>Bifurcata</taxon>
        <taxon>Unidentata</taxon>
        <taxon>Episquamata</taxon>
        <taxon>Toxicofera</taxon>
        <taxon>Serpentes</taxon>
        <taxon>Colubroidea</taxon>
        <taxon>Elapidae</taxon>
        <taxon>Elapinae</taxon>
        <taxon>Ophiophagus</taxon>
    </lineage>
</organism>
<gene>
    <name evidence="1" type="ORF">L345_06990</name>
</gene>
<keyword evidence="2" id="KW-1185">Reference proteome</keyword>
<protein>
    <submittedName>
        <fullName evidence="1">Uncharacterized protein</fullName>
    </submittedName>
</protein>
<dbReference type="EMBL" id="AZIM01001356">
    <property type="protein sequence ID" value="ETE67224.1"/>
    <property type="molecule type" value="Genomic_DNA"/>
</dbReference>
<feature type="non-terminal residue" evidence="1">
    <location>
        <position position="136"/>
    </location>
</feature>
<accession>V8NY72</accession>
<comment type="caution">
    <text evidence="1">The sequence shown here is derived from an EMBL/GenBank/DDBJ whole genome shotgun (WGS) entry which is preliminary data.</text>
</comment>
<proteinExistence type="predicted"/>
<reference evidence="1 2" key="1">
    <citation type="journal article" date="2013" name="Proc. Natl. Acad. Sci. U.S.A.">
        <title>The king cobra genome reveals dynamic gene evolution and adaptation in the snake venom system.</title>
        <authorList>
            <person name="Vonk F.J."/>
            <person name="Casewell N.R."/>
            <person name="Henkel C.V."/>
            <person name="Heimberg A.M."/>
            <person name="Jansen H.J."/>
            <person name="McCleary R.J."/>
            <person name="Kerkkamp H.M."/>
            <person name="Vos R.A."/>
            <person name="Guerreiro I."/>
            <person name="Calvete J.J."/>
            <person name="Wuster W."/>
            <person name="Woods A.E."/>
            <person name="Logan J.M."/>
            <person name="Harrison R.A."/>
            <person name="Castoe T.A."/>
            <person name="de Koning A.P."/>
            <person name="Pollock D.D."/>
            <person name="Yandell M."/>
            <person name="Calderon D."/>
            <person name="Renjifo C."/>
            <person name="Currier R.B."/>
            <person name="Salgado D."/>
            <person name="Pla D."/>
            <person name="Sanz L."/>
            <person name="Hyder A.S."/>
            <person name="Ribeiro J.M."/>
            <person name="Arntzen J.W."/>
            <person name="van den Thillart G.E."/>
            <person name="Boetzer M."/>
            <person name="Pirovano W."/>
            <person name="Dirks R.P."/>
            <person name="Spaink H.P."/>
            <person name="Duboule D."/>
            <person name="McGlinn E."/>
            <person name="Kini R.M."/>
            <person name="Richardson M.K."/>
        </authorList>
    </citation>
    <scope>NUCLEOTIDE SEQUENCE</scope>
    <source>
        <tissue evidence="1">Blood</tissue>
    </source>
</reference>
<evidence type="ECO:0000313" key="1">
    <source>
        <dbReference type="EMBL" id="ETE67224.1"/>
    </source>
</evidence>
<feature type="non-terminal residue" evidence="1">
    <location>
        <position position="1"/>
    </location>
</feature>
<evidence type="ECO:0000313" key="2">
    <source>
        <dbReference type="Proteomes" id="UP000018936"/>
    </source>
</evidence>